<feature type="signal peptide" evidence="1">
    <location>
        <begin position="1"/>
        <end position="27"/>
    </location>
</feature>
<dbReference type="AlphaFoldDB" id="A0A078GS42"/>
<dbReference type="PaxDb" id="3708-A0A078GS42"/>
<dbReference type="Proteomes" id="UP000028999">
    <property type="component" value="Unassembled WGS sequence"/>
</dbReference>
<accession>A0A078GS42</accession>
<dbReference type="Proteomes" id="UP001295469">
    <property type="component" value="Chromosome C05"/>
</dbReference>
<reference evidence="3" key="2">
    <citation type="submission" date="2014-06" db="EMBL/GenBank/DDBJ databases">
        <authorList>
            <person name="Genoscope - CEA"/>
        </authorList>
    </citation>
    <scope>NUCLEOTIDE SEQUENCE</scope>
</reference>
<sequence>MKIIPLIPIAFIILLSSFPALIKIVEARVEIPNECGGVFPSCIFNPLNSLPWQEKPWDREFCCKRTFSDDNAAVCLRRLFISNNEPNLIRAAERIFKDCMHLWNCGK</sequence>
<feature type="chain" id="PRO_5040561282" evidence="1">
    <location>
        <begin position="28"/>
        <end position="107"/>
    </location>
</feature>
<keyword evidence="1" id="KW-0732">Signal</keyword>
<reference evidence="3 4" key="1">
    <citation type="journal article" date="2014" name="Science">
        <title>Plant genetics. Early allopolyploid evolution in the post-Neolithic Brassica napus oilseed genome.</title>
        <authorList>
            <person name="Chalhoub B."/>
            <person name="Denoeud F."/>
            <person name="Liu S."/>
            <person name="Parkin I.A."/>
            <person name="Tang H."/>
            <person name="Wang X."/>
            <person name="Chiquet J."/>
            <person name="Belcram H."/>
            <person name="Tong C."/>
            <person name="Samans B."/>
            <person name="Correa M."/>
            <person name="Da Silva C."/>
            <person name="Just J."/>
            <person name="Falentin C."/>
            <person name="Koh C.S."/>
            <person name="Le Clainche I."/>
            <person name="Bernard M."/>
            <person name="Bento P."/>
            <person name="Noel B."/>
            <person name="Labadie K."/>
            <person name="Alberti A."/>
            <person name="Charles M."/>
            <person name="Arnaud D."/>
            <person name="Guo H."/>
            <person name="Daviaud C."/>
            <person name="Alamery S."/>
            <person name="Jabbari K."/>
            <person name="Zhao M."/>
            <person name="Edger P.P."/>
            <person name="Chelaifa H."/>
            <person name="Tack D."/>
            <person name="Lassalle G."/>
            <person name="Mestiri I."/>
            <person name="Schnel N."/>
            <person name="Le Paslier M.C."/>
            <person name="Fan G."/>
            <person name="Renault V."/>
            <person name="Bayer P.E."/>
            <person name="Golicz A.A."/>
            <person name="Manoli S."/>
            <person name="Lee T.H."/>
            <person name="Thi V.H."/>
            <person name="Chalabi S."/>
            <person name="Hu Q."/>
            <person name="Fan C."/>
            <person name="Tollenaere R."/>
            <person name="Lu Y."/>
            <person name="Battail C."/>
            <person name="Shen J."/>
            <person name="Sidebottom C.H."/>
            <person name="Wang X."/>
            <person name="Canaguier A."/>
            <person name="Chauveau A."/>
            <person name="Berard A."/>
            <person name="Deniot G."/>
            <person name="Guan M."/>
            <person name="Liu Z."/>
            <person name="Sun F."/>
            <person name="Lim Y.P."/>
            <person name="Lyons E."/>
            <person name="Town C.D."/>
            <person name="Bancroft I."/>
            <person name="Wang X."/>
            <person name="Meng J."/>
            <person name="Ma J."/>
            <person name="Pires J.C."/>
            <person name="King G.J."/>
            <person name="Brunel D."/>
            <person name="Delourme R."/>
            <person name="Renard M."/>
            <person name="Aury J.M."/>
            <person name="Adams K.L."/>
            <person name="Batley J."/>
            <person name="Snowdon R.J."/>
            <person name="Tost J."/>
            <person name="Edwards D."/>
            <person name="Zhou Y."/>
            <person name="Hua W."/>
            <person name="Sharpe A.G."/>
            <person name="Paterson A.H."/>
            <person name="Guan C."/>
            <person name="Wincker P."/>
        </authorList>
    </citation>
    <scope>NUCLEOTIDE SEQUENCE [LARGE SCALE GENOMIC DNA]</scope>
    <source>
        <strain evidence="4">cv. Darmor-bzh</strain>
    </source>
</reference>
<dbReference type="Gramene" id="CDY27989">
    <property type="protein sequence ID" value="CDY27989"/>
    <property type="gene ID" value="GSBRNA2T00038913001"/>
</dbReference>
<name>A0A078GS42_BRANA</name>
<evidence type="ECO:0000313" key="2">
    <source>
        <dbReference type="EMBL" id="CAF1935906.1"/>
    </source>
</evidence>
<dbReference type="EMBL" id="HG994369">
    <property type="protein sequence ID" value="CAF1935906.1"/>
    <property type="molecule type" value="Genomic_DNA"/>
</dbReference>
<evidence type="ECO:0000313" key="3">
    <source>
        <dbReference type="EMBL" id="CDY27989.1"/>
    </source>
</evidence>
<gene>
    <name evidence="3" type="primary">BnaC05g43910D</name>
    <name evidence="2" type="ORF">DARMORV10_C05P59210.1</name>
    <name evidence="3" type="ORF">GSBRNA2T00038913001</name>
</gene>
<evidence type="ECO:0000256" key="1">
    <source>
        <dbReference type="SAM" id="SignalP"/>
    </source>
</evidence>
<keyword evidence="4" id="KW-1185">Reference proteome</keyword>
<dbReference type="EMBL" id="LK032213">
    <property type="protein sequence ID" value="CDY27989.1"/>
    <property type="molecule type" value="Genomic_DNA"/>
</dbReference>
<evidence type="ECO:0000313" key="4">
    <source>
        <dbReference type="Proteomes" id="UP000028999"/>
    </source>
</evidence>
<protein>
    <submittedName>
        <fullName evidence="2">(rape) hypothetical protein</fullName>
    </submittedName>
    <submittedName>
        <fullName evidence="3">BnaC05g43910D protein</fullName>
    </submittedName>
</protein>
<organism evidence="3 4">
    <name type="scientific">Brassica napus</name>
    <name type="common">Rape</name>
    <dbReference type="NCBI Taxonomy" id="3708"/>
    <lineage>
        <taxon>Eukaryota</taxon>
        <taxon>Viridiplantae</taxon>
        <taxon>Streptophyta</taxon>
        <taxon>Embryophyta</taxon>
        <taxon>Tracheophyta</taxon>
        <taxon>Spermatophyta</taxon>
        <taxon>Magnoliopsida</taxon>
        <taxon>eudicotyledons</taxon>
        <taxon>Gunneridae</taxon>
        <taxon>Pentapetalae</taxon>
        <taxon>rosids</taxon>
        <taxon>malvids</taxon>
        <taxon>Brassicales</taxon>
        <taxon>Brassicaceae</taxon>
        <taxon>Brassiceae</taxon>
        <taxon>Brassica</taxon>
    </lineage>
</organism>
<proteinExistence type="predicted"/>
<reference evidence="2" key="3">
    <citation type="submission" date="2021-01" db="EMBL/GenBank/DDBJ databases">
        <authorList>
            <consortium name="Genoscope - CEA"/>
            <person name="William W."/>
        </authorList>
    </citation>
    <scope>NUCLEOTIDE SEQUENCE</scope>
</reference>